<dbReference type="FunFam" id="3.90.1380.10:FF:000003">
    <property type="entry name" value="THR4p Threonine synthase"/>
    <property type="match status" value="1"/>
</dbReference>
<comment type="catalytic activity">
    <reaction evidence="10">
        <text>O-phospho-L-homoserine + H2O = L-threonine + phosphate</text>
        <dbReference type="Rhea" id="RHEA:10840"/>
        <dbReference type="ChEBI" id="CHEBI:15377"/>
        <dbReference type="ChEBI" id="CHEBI:43474"/>
        <dbReference type="ChEBI" id="CHEBI:57590"/>
        <dbReference type="ChEBI" id="CHEBI:57926"/>
        <dbReference type="EC" id="4.2.3.1"/>
    </reaction>
</comment>
<dbReference type="GO" id="GO:0009088">
    <property type="term" value="P:threonine biosynthetic process"/>
    <property type="evidence" value="ECO:0007669"/>
    <property type="project" value="UniProtKB-UniRule"/>
</dbReference>
<keyword evidence="16" id="KW-1185">Reference proteome</keyword>
<evidence type="ECO:0000259" key="14">
    <source>
        <dbReference type="Pfam" id="PF14821"/>
    </source>
</evidence>
<dbReference type="Pfam" id="PF24857">
    <property type="entry name" value="THR4_C"/>
    <property type="match status" value="1"/>
</dbReference>
<dbReference type="InterPro" id="IPR000634">
    <property type="entry name" value="Ser/Thr_deHydtase_PyrdxlP-BS"/>
</dbReference>
<dbReference type="PANTHER" id="PTHR42690">
    <property type="entry name" value="THREONINE SYNTHASE FAMILY MEMBER"/>
    <property type="match status" value="1"/>
</dbReference>
<dbReference type="EC" id="4.2.3.1" evidence="4 11"/>
<dbReference type="UniPathway" id="UPA00050">
    <property type="reaction ID" value="UER00065"/>
</dbReference>
<dbReference type="RefSeq" id="WP_145769662.1">
    <property type="nucleotide sequence ID" value="NZ_LR778301.1"/>
</dbReference>
<keyword evidence="8 12" id="KW-0663">Pyridoxal phosphate</keyword>
<gene>
    <name evidence="15" type="primary">thrC</name>
    <name evidence="15" type="ORF">DENOEST_1391</name>
</gene>
<dbReference type="EMBL" id="LR778301">
    <property type="protein sequence ID" value="CAB1368556.1"/>
    <property type="molecule type" value="Genomic_DNA"/>
</dbReference>
<dbReference type="Proteomes" id="UP000515733">
    <property type="component" value="Chromosome"/>
</dbReference>
<dbReference type="Gene3D" id="3.40.50.1100">
    <property type="match status" value="2"/>
</dbReference>
<dbReference type="Gene3D" id="3.90.1380.10">
    <property type="entry name" value="Threonine synthase, N-terminal domain"/>
    <property type="match status" value="1"/>
</dbReference>
<dbReference type="InterPro" id="IPR037158">
    <property type="entry name" value="Thr_synth_N_sf"/>
</dbReference>
<feature type="modified residue" description="N6-(pyridoxal phosphate)lysine" evidence="12">
    <location>
        <position position="120"/>
    </location>
</feature>
<dbReference type="Pfam" id="PF14821">
    <property type="entry name" value="Thr_synth_N"/>
    <property type="match status" value="1"/>
</dbReference>
<protein>
    <recommendedName>
        <fullName evidence="5 11">Threonine synthase</fullName>
        <ecNumber evidence="4 11">4.2.3.1</ecNumber>
    </recommendedName>
</protein>
<dbReference type="InterPro" id="IPR036052">
    <property type="entry name" value="TrpB-like_PALP_sf"/>
</dbReference>
<comment type="cofactor">
    <cofactor evidence="1 12">
        <name>pyridoxal 5'-phosphate</name>
        <dbReference type="ChEBI" id="CHEBI:597326"/>
    </cofactor>
</comment>
<evidence type="ECO:0000256" key="8">
    <source>
        <dbReference type="ARBA" id="ARBA00022898"/>
    </source>
</evidence>
<keyword evidence="6" id="KW-0028">Amino-acid biosynthesis</keyword>
<feature type="domain" description="Threonine synthase N-terminal" evidence="14">
    <location>
        <begin position="2"/>
        <end position="79"/>
    </location>
</feature>
<evidence type="ECO:0000313" key="16">
    <source>
        <dbReference type="Proteomes" id="UP000515733"/>
    </source>
</evidence>
<evidence type="ECO:0000256" key="1">
    <source>
        <dbReference type="ARBA" id="ARBA00001933"/>
    </source>
</evidence>
<evidence type="ECO:0000256" key="12">
    <source>
        <dbReference type="PIRSR" id="PIRSR604450-51"/>
    </source>
</evidence>
<dbReference type="InterPro" id="IPR001926">
    <property type="entry name" value="TrpB-like_PALP"/>
</dbReference>
<accession>A0A6S6XRH2</accession>
<keyword evidence="9 15" id="KW-0456">Lyase</keyword>
<evidence type="ECO:0000256" key="7">
    <source>
        <dbReference type="ARBA" id="ARBA00022697"/>
    </source>
</evidence>
<dbReference type="GO" id="GO:0030170">
    <property type="term" value="F:pyridoxal phosphate binding"/>
    <property type="evidence" value="ECO:0007669"/>
    <property type="project" value="InterPro"/>
</dbReference>
<dbReference type="CDD" id="cd01560">
    <property type="entry name" value="Thr-synth_2"/>
    <property type="match status" value="1"/>
</dbReference>
<dbReference type="SUPFAM" id="SSF53686">
    <property type="entry name" value="Tryptophan synthase beta subunit-like PLP-dependent enzymes"/>
    <property type="match status" value="1"/>
</dbReference>
<evidence type="ECO:0000256" key="10">
    <source>
        <dbReference type="ARBA" id="ARBA00049144"/>
    </source>
</evidence>
<evidence type="ECO:0000256" key="6">
    <source>
        <dbReference type="ARBA" id="ARBA00022605"/>
    </source>
</evidence>
<reference evidence="15 16" key="1">
    <citation type="submission" date="2020-03" db="EMBL/GenBank/DDBJ databases">
        <authorList>
            <consortium name="Genoscope - CEA"/>
            <person name="William W."/>
        </authorList>
    </citation>
    <scope>NUCLEOTIDE SEQUENCE [LARGE SCALE GENOMIC DNA]</scope>
    <source>
        <strain evidence="16">DSM 16959</strain>
    </source>
</reference>
<keyword evidence="7" id="KW-0791">Threonine biosynthesis</keyword>
<dbReference type="KEGG" id="doe:DENOEST_1391"/>
<dbReference type="NCBIfam" id="TIGR00260">
    <property type="entry name" value="thrC"/>
    <property type="match status" value="1"/>
</dbReference>
<evidence type="ECO:0000256" key="4">
    <source>
        <dbReference type="ARBA" id="ARBA00013028"/>
    </source>
</evidence>
<comment type="pathway">
    <text evidence="2">Amino-acid biosynthesis; L-threonine biosynthesis; L-threonine from L-aspartate: step 5/5.</text>
</comment>
<dbReference type="InterPro" id="IPR004450">
    <property type="entry name" value="Thr_synthase-like"/>
</dbReference>
<dbReference type="PANTHER" id="PTHR42690:SF1">
    <property type="entry name" value="THREONINE SYNTHASE-LIKE 2"/>
    <property type="match status" value="1"/>
</dbReference>
<evidence type="ECO:0000256" key="2">
    <source>
        <dbReference type="ARBA" id="ARBA00004979"/>
    </source>
</evidence>
<name>A0A6S6XRH2_9PROT</name>
<dbReference type="Pfam" id="PF00291">
    <property type="entry name" value="PALP"/>
    <property type="match status" value="1"/>
</dbReference>
<dbReference type="PROSITE" id="PS00165">
    <property type="entry name" value="DEHYDRATASE_SER_THR"/>
    <property type="match status" value="1"/>
</dbReference>
<evidence type="ECO:0000256" key="3">
    <source>
        <dbReference type="ARBA" id="ARBA00005517"/>
    </source>
</evidence>
<sequence>MRYISTRGQAPAESFCDILLGGLAPDGGLYLPETYPRITTEELARWRGLSYAGLAFEVLSRFITDIPAADLKALVDKTYTAATYCHARPGRAAADITPLTTLEPGLHLLELSNGPTLAFKDMAMQLLGNLFEYVLDKRGETINILGATSGDTGSAAEYAMRGKHGVRVFMLSPEGKMSAFQRAQMYSLQDDNIFNIAVRGMFDDAQDIVKAVSNDAAFKAQYKIGAVNSINWARVAAQIVYYFKGYFEATKSNDEQVAFSVPSGNFGNICAGHIARQMGLPIACLVLATNENDVLDEFFRSGVYRPRKTAETHVTSSPSMDISKASNFERFVFDLVGRDPAVVRELWQQVDGGGAFDLTGTSHWARLPDFHFASGRSTHTDRLATIRVVWEKYGVMIDTHTADGVKVALEHREAGVPMVVLETAQAVKFAETIREALGREPLCPADLEGLEKLPQRVQVMDADVAAVKDFVVHHC</sequence>
<dbReference type="GO" id="GO:0004795">
    <property type="term" value="F:threonine synthase activity"/>
    <property type="evidence" value="ECO:0007669"/>
    <property type="project" value="UniProtKB-UniRule"/>
</dbReference>
<dbReference type="InterPro" id="IPR051166">
    <property type="entry name" value="Threonine_Synthase"/>
</dbReference>
<evidence type="ECO:0000256" key="5">
    <source>
        <dbReference type="ARBA" id="ARBA00018679"/>
    </source>
</evidence>
<evidence type="ECO:0000256" key="9">
    <source>
        <dbReference type="ARBA" id="ARBA00023239"/>
    </source>
</evidence>
<comment type="similarity">
    <text evidence="3">Belongs to the threonine synthase family.</text>
</comment>
<proteinExistence type="inferred from homology"/>
<evidence type="ECO:0000313" key="15">
    <source>
        <dbReference type="EMBL" id="CAB1368556.1"/>
    </source>
</evidence>
<evidence type="ECO:0000256" key="11">
    <source>
        <dbReference type="NCBIfam" id="TIGR00260"/>
    </source>
</evidence>
<feature type="domain" description="Tryptophan synthase beta chain-like PALP" evidence="13">
    <location>
        <begin position="109"/>
        <end position="336"/>
    </location>
</feature>
<dbReference type="InterPro" id="IPR029144">
    <property type="entry name" value="Thr_synth_N"/>
</dbReference>
<dbReference type="AlphaFoldDB" id="A0A6S6XRH2"/>
<evidence type="ECO:0000259" key="13">
    <source>
        <dbReference type="Pfam" id="PF00291"/>
    </source>
</evidence>
<organism evidence="15 16">
    <name type="scientific">Denitratisoma oestradiolicum</name>
    <dbReference type="NCBI Taxonomy" id="311182"/>
    <lineage>
        <taxon>Bacteria</taxon>
        <taxon>Pseudomonadati</taxon>
        <taxon>Pseudomonadota</taxon>
        <taxon>Betaproteobacteria</taxon>
        <taxon>Nitrosomonadales</taxon>
        <taxon>Sterolibacteriaceae</taxon>
        <taxon>Denitratisoma</taxon>
    </lineage>
</organism>
<dbReference type="OrthoDB" id="9763107at2"/>